<evidence type="ECO:0000256" key="8">
    <source>
        <dbReference type="ARBA" id="ARBA00023306"/>
    </source>
</evidence>
<dbReference type="OrthoDB" id="3344830at2759"/>
<comment type="similarity">
    <text evidence="1 10">Belongs to the SPC24 family.</text>
</comment>
<evidence type="ECO:0000256" key="9">
    <source>
        <dbReference type="ARBA" id="ARBA00023328"/>
    </source>
</evidence>
<dbReference type="Proteomes" id="UP000703269">
    <property type="component" value="Unassembled WGS sequence"/>
</dbReference>
<evidence type="ECO:0000256" key="10">
    <source>
        <dbReference type="RuleBase" id="RU368011"/>
    </source>
</evidence>
<evidence type="ECO:0000313" key="12">
    <source>
        <dbReference type="EMBL" id="GJE86885.1"/>
    </source>
</evidence>
<dbReference type="GO" id="GO:0051301">
    <property type="term" value="P:cell division"/>
    <property type="evidence" value="ECO:0007669"/>
    <property type="project" value="UniProtKB-UniRule"/>
</dbReference>
<dbReference type="InterPro" id="IPR038066">
    <property type="entry name" value="Spc24_Fungi_globular_sf"/>
</dbReference>
<keyword evidence="5 10" id="KW-0995">Kinetochore</keyword>
<evidence type="ECO:0000313" key="13">
    <source>
        <dbReference type="Proteomes" id="UP000703269"/>
    </source>
</evidence>
<comment type="caution">
    <text evidence="12">The sequence shown here is derived from an EMBL/GenBank/DDBJ whole genome shotgun (WGS) entry which is preliminary data.</text>
</comment>
<protein>
    <recommendedName>
        <fullName evidence="10">Kinetochore protein Spc24</fullName>
    </recommendedName>
</protein>
<dbReference type="GO" id="GO:0005634">
    <property type="term" value="C:nucleus"/>
    <property type="evidence" value="ECO:0007669"/>
    <property type="project" value="UniProtKB-SubCell"/>
</dbReference>
<accession>A0A9P3G2W6</accession>
<dbReference type="Pfam" id="PF08286">
    <property type="entry name" value="Spc24"/>
    <property type="match status" value="1"/>
</dbReference>
<comment type="subunit">
    <text evidence="10">Component of the NDC80 complex.</text>
</comment>
<dbReference type="Gene3D" id="3.30.160.430">
    <property type="match status" value="1"/>
</dbReference>
<dbReference type="AlphaFoldDB" id="A0A9P3G2W6"/>
<keyword evidence="7 10" id="KW-0539">Nucleus</keyword>
<feature type="coiled-coil region" evidence="11">
    <location>
        <begin position="98"/>
        <end position="132"/>
    </location>
</feature>
<reference evidence="12 13" key="1">
    <citation type="submission" date="2021-08" db="EMBL/GenBank/DDBJ databases">
        <title>Draft Genome Sequence of Phanerochaete sordida strain YK-624.</title>
        <authorList>
            <person name="Mori T."/>
            <person name="Dohra H."/>
            <person name="Suzuki T."/>
            <person name="Kawagishi H."/>
            <person name="Hirai H."/>
        </authorList>
    </citation>
    <scope>NUCLEOTIDE SEQUENCE [LARGE SCALE GENOMIC DNA]</scope>
    <source>
        <strain evidence="12 13">YK-624</strain>
    </source>
</reference>
<name>A0A9P3G2W6_9APHY</name>
<comment type="function">
    <text evidence="10">Acts as a component of the essential kinetochore-associated NDC80 complex, which is required for chromosome segregation and spindle checkpoint activity.</text>
</comment>
<keyword evidence="9 10" id="KW-0137">Centromere</keyword>
<evidence type="ECO:0000256" key="1">
    <source>
        <dbReference type="ARBA" id="ARBA00007804"/>
    </source>
</evidence>
<keyword evidence="6 11" id="KW-0175">Coiled coil</keyword>
<comment type="subcellular location">
    <subcellularLocation>
        <location evidence="10">Nucleus</location>
    </subcellularLocation>
    <subcellularLocation>
        <location evidence="10">Chromosome</location>
        <location evidence="10">Centromere</location>
        <location evidence="10">Kinetochore</location>
    </subcellularLocation>
</comment>
<evidence type="ECO:0000256" key="3">
    <source>
        <dbReference type="ARBA" id="ARBA00022618"/>
    </source>
</evidence>
<keyword evidence="13" id="KW-1185">Reference proteome</keyword>
<evidence type="ECO:0000256" key="5">
    <source>
        <dbReference type="ARBA" id="ARBA00022838"/>
    </source>
</evidence>
<dbReference type="PANTHER" id="PTHR22142">
    <property type="match status" value="1"/>
</dbReference>
<evidence type="ECO:0000256" key="2">
    <source>
        <dbReference type="ARBA" id="ARBA00022454"/>
    </source>
</evidence>
<keyword evidence="4 10" id="KW-0498">Mitosis</keyword>
<dbReference type="GO" id="GO:0008017">
    <property type="term" value="F:microtubule binding"/>
    <property type="evidence" value="ECO:0007669"/>
    <property type="project" value="TreeGrafter"/>
</dbReference>
<sequence length="195" mass="21508">MAGIDIKDIIKTMREGAAIIDPEEDYMTIAAAEEQMSLTETSRKKDIDQAKGKLRELARVLEAARVSSTRPSTVPSAEQHAATLNRLDGTKYSLGKAINEAEDTLARKEAELQHLKEELQALEQEDPAAEHDLDATALRLAVYRGLGFEPVLDKNGRMQKMLIRAQSGDVHVLSFDDPKLSDTDHANLAWKLASS</sequence>
<evidence type="ECO:0000256" key="4">
    <source>
        <dbReference type="ARBA" id="ARBA00022776"/>
    </source>
</evidence>
<dbReference type="GO" id="GO:0031262">
    <property type="term" value="C:Ndc80 complex"/>
    <property type="evidence" value="ECO:0007669"/>
    <property type="project" value="TreeGrafter"/>
</dbReference>
<evidence type="ECO:0000256" key="6">
    <source>
        <dbReference type="ARBA" id="ARBA00023054"/>
    </source>
</evidence>
<proteinExistence type="inferred from homology"/>
<organism evidence="12 13">
    <name type="scientific">Phanerochaete sordida</name>
    <dbReference type="NCBI Taxonomy" id="48140"/>
    <lineage>
        <taxon>Eukaryota</taxon>
        <taxon>Fungi</taxon>
        <taxon>Dikarya</taxon>
        <taxon>Basidiomycota</taxon>
        <taxon>Agaricomycotina</taxon>
        <taxon>Agaricomycetes</taxon>
        <taxon>Polyporales</taxon>
        <taxon>Phanerochaetaceae</taxon>
        <taxon>Phanerochaete</taxon>
    </lineage>
</organism>
<evidence type="ECO:0000256" key="7">
    <source>
        <dbReference type="ARBA" id="ARBA00023242"/>
    </source>
</evidence>
<dbReference type="CDD" id="cd11565">
    <property type="entry name" value="RWD_Spc24"/>
    <property type="match status" value="1"/>
</dbReference>
<keyword evidence="8 10" id="KW-0131">Cell cycle</keyword>
<evidence type="ECO:0000256" key="11">
    <source>
        <dbReference type="SAM" id="Coils"/>
    </source>
</evidence>
<dbReference type="PANTHER" id="PTHR22142:SF2">
    <property type="entry name" value="KINETOCHORE PROTEIN SPC24"/>
    <property type="match status" value="1"/>
</dbReference>
<dbReference type="EMBL" id="BPQB01000005">
    <property type="protein sequence ID" value="GJE86885.1"/>
    <property type="molecule type" value="Genomic_DNA"/>
</dbReference>
<keyword evidence="2 10" id="KW-0158">Chromosome</keyword>
<gene>
    <name evidence="12" type="ORF">PsYK624_029680</name>
</gene>
<dbReference type="GO" id="GO:0007059">
    <property type="term" value="P:chromosome segregation"/>
    <property type="evidence" value="ECO:0007669"/>
    <property type="project" value="TreeGrafter"/>
</dbReference>
<dbReference type="InterPro" id="IPR013252">
    <property type="entry name" value="Ndc80_Spc24"/>
</dbReference>
<keyword evidence="3 10" id="KW-0132">Cell division</keyword>